<sequence>MNEESKIVKNMGYNSYYIKKITSIKDLKKRRKYLFKLVKNYSKFHNIKCNIKSQYCKNIQYGGDENITNSEKKKSAKELLNILDKYIKNLEQREIKLLELNKTETKTLRSENTNFEKNNKILDSENKKFKNDLQSMKLKLIDLEGEFKIKDNLSITRIKTLENIFIDFTIKQIIFLKSILLWAYTQYNLYNDLNTLLTLMKTSTHFNATSIAQSKQNNERLDYMNTTNYPYLQDAIYSFNLCICSLFEKTGILIPSDITPIITTKDKHLGWINNNDNKIVYKKGASFVDKDSKITYTKISGKDIDIKNFDEISKHIIDIDDAKDKLGKCRRRKLKLMIDEGLNILMNGCSCETMCTYQFENKVIHWCKLPTKSTCARGLQGRMTTYSKNCNPLKNANKHVDITEKLGKSRMKQYYIGSYPYASNTNEKNNKYCIYDPNSKKITLSKTCNNINKTNIEGL</sequence>
<keyword evidence="1" id="KW-0175">Coiled coil</keyword>
<evidence type="ECO:0000256" key="1">
    <source>
        <dbReference type="SAM" id="Coils"/>
    </source>
</evidence>
<gene>
    <name evidence="2" type="ORF">METZ01_LOCUS120722</name>
</gene>
<proteinExistence type="predicted"/>
<feature type="coiled-coil region" evidence="1">
    <location>
        <begin position="73"/>
        <end position="146"/>
    </location>
</feature>
<name>A0A381XT13_9ZZZZ</name>
<dbReference type="EMBL" id="UINC01016270">
    <property type="protein sequence ID" value="SVA67868.1"/>
    <property type="molecule type" value="Genomic_DNA"/>
</dbReference>
<dbReference type="AlphaFoldDB" id="A0A381XT13"/>
<evidence type="ECO:0000313" key="2">
    <source>
        <dbReference type="EMBL" id="SVA67868.1"/>
    </source>
</evidence>
<accession>A0A381XT13</accession>
<reference evidence="2" key="1">
    <citation type="submission" date="2018-05" db="EMBL/GenBank/DDBJ databases">
        <authorList>
            <person name="Lanie J.A."/>
            <person name="Ng W.-L."/>
            <person name="Kazmierczak K.M."/>
            <person name="Andrzejewski T.M."/>
            <person name="Davidsen T.M."/>
            <person name="Wayne K.J."/>
            <person name="Tettelin H."/>
            <person name="Glass J.I."/>
            <person name="Rusch D."/>
            <person name="Podicherti R."/>
            <person name="Tsui H.-C.T."/>
            <person name="Winkler M.E."/>
        </authorList>
    </citation>
    <scope>NUCLEOTIDE SEQUENCE</scope>
</reference>
<feature type="non-terminal residue" evidence="2">
    <location>
        <position position="459"/>
    </location>
</feature>
<organism evidence="2">
    <name type="scientific">marine metagenome</name>
    <dbReference type="NCBI Taxonomy" id="408172"/>
    <lineage>
        <taxon>unclassified sequences</taxon>
        <taxon>metagenomes</taxon>
        <taxon>ecological metagenomes</taxon>
    </lineage>
</organism>
<protein>
    <submittedName>
        <fullName evidence="2">Uncharacterized protein</fullName>
    </submittedName>
</protein>